<reference evidence="1 2" key="1">
    <citation type="submission" date="2015-09" db="EMBL/GenBank/DDBJ databases">
        <authorList>
            <consortium name="Pathogen Informatics"/>
        </authorList>
    </citation>
    <scope>NUCLEOTIDE SEQUENCE [LARGE SCALE GENOMIC DNA]</scope>
    <source>
        <strain evidence="1 2">2789STDY5834939</strain>
    </source>
</reference>
<dbReference type="RefSeq" id="WP_055246149.1">
    <property type="nucleotide sequence ID" value="NZ_CZBE01000038.1"/>
</dbReference>
<organism evidence="1 2">
    <name type="scientific">Anaerotruncus colihominis</name>
    <dbReference type="NCBI Taxonomy" id="169435"/>
    <lineage>
        <taxon>Bacteria</taxon>
        <taxon>Bacillati</taxon>
        <taxon>Bacillota</taxon>
        <taxon>Clostridia</taxon>
        <taxon>Eubacteriales</taxon>
        <taxon>Oscillospiraceae</taxon>
        <taxon>Anaerotruncus</taxon>
    </lineage>
</organism>
<gene>
    <name evidence="1" type="ORF">ERS852551_03607</name>
</gene>
<dbReference type="EMBL" id="CZBE01000038">
    <property type="protein sequence ID" value="CUQ22316.1"/>
    <property type="molecule type" value="Genomic_DNA"/>
</dbReference>
<protein>
    <recommendedName>
        <fullName evidence="3">DUF4160 domain-containing protein</fullName>
    </recommendedName>
</protein>
<dbReference type="AlphaFoldDB" id="A0A174ULX2"/>
<evidence type="ECO:0000313" key="2">
    <source>
        <dbReference type="Proteomes" id="UP000095765"/>
    </source>
</evidence>
<dbReference type="OrthoDB" id="122670at2"/>
<dbReference type="InterPro" id="IPR025427">
    <property type="entry name" value="DUF4160"/>
</dbReference>
<name>A0A174ULX2_9FIRM</name>
<dbReference type="Proteomes" id="UP000095765">
    <property type="component" value="Unassembled WGS sequence"/>
</dbReference>
<evidence type="ECO:0000313" key="1">
    <source>
        <dbReference type="EMBL" id="CUQ22316.1"/>
    </source>
</evidence>
<evidence type="ECO:0008006" key="3">
    <source>
        <dbReference type="Google" id="ProtNLM"/>
    </source>
</evidence>
<sequence length="88" mass="10014">MPTISMFYGIIVRMYAEKGGQHNLPHIHAAFSGHEAVLDLNGEIIEGDMPKGKMKLLLAWMEIHKDELEANWKLLSENEPAFKIEPLK</sequence>
<accession>A0A174ULX2</accession>
<proteinExistence type="predicted"/>
<dbReference type="Pfam" id="PF13711">
    <property type="entry name" value="DUF4160"/>
    <property type="match status" value="1"/>
</dbReference>